<dbReference type="PANTHER" id="PTHR43008">
    <property type="entry name" value="BENZIL REDUCTASE"/>
    <property type="match status" value="1"/>
</dbReference>
<proteinExistence type="inferred from homology"/>
<protein>
    <submittedName>
        <fullName evidence="5">Uncharacterized protein</fullName>
    </submittedName>
</protein>
<dbReference type="EMBL" id="QKRW01000020">
    <property type="protein sequence ID" value="RAL63306.1"/>
    <property type="molecule type" value="Genomic_DNA"/>
</dbReference>
<dbReference type="InterPro" id="IPR002347">
    <property type="entry name" value="SDR_fam"/>
</dbReference>
<organism evidence="5 6">
    <name type="scientific">Monilinia fructigena</name>
    <dbReference type="NCBI Taxonomy" id="38457"/>
    <lineage>
        <taxon>Eukaryota</taxon>
        <taxon>Fungi</taxon>
        <taxon>Dikarya</taxon>
        <taxon>Ascomycota</taxon>
        <taxon>Pezizomycotina</taxon>
        <taxon>Leotiomycetes</taxon>
        <taxon>Helotiales</taxon>
        <taxon>Sclerotiniaceae</taxon>
        <taxon>Monilinia</taxon>
    </lineage>
</organism>
<dbReference type="PROSITE" id="PS00061">
    <property type="entry name" value="ADH_SHORT"/>
    <property type="match status" value="1"/>
</dbReference>
<dbReference type="SUPFAM" id="SSF51735">
    <property type="entry name" value="NAD(P)-binding Rossmann-fold domains"/>
    <property type="match status" value="2"/>
</dbReference>
<dbReference type="InterPro" id="IPR036291">
    <property type="entry name" value="NAD(P)-bd_dom_sf"/>
</dbReference>
<dbReference type="FunFam" id="3.40.50.720:FF:000905">
    <property type="entry name" value="Oxidoreductase, short chain dehydrogenase/reductase family, putative"/>
    <property type="match status" value="1"/>
</dbReference>
<dbReference type="FunFam" id="3.40.50.720:FF:000245">
    <property type="entry name" value="Short chain dehydrogenase, putative"/>
    <property type="match status" value="1"/>
</dbReference>
<dbReference type="GO" id="GO:0050664">
    <property type="term" value="F:oxidoreductase activity, acting on NAD(P)H, oxygen as acceptor"/>
    <property type="evidence" value="ECO:0007669"/>
    <property type="project" value="TreeGrafter"/>
</dbReference>
<name>A0A395ITB8_9HELO</name>
<evidence type="ECO:0000313" key="5">
    <source>
        <dbReference type="EMBL" id="RAL63306.1"/>
    </source>
</evidence>
<reference evidence="5 6" key="1">
    <citation type="submission" date="2018-06" db="EMBL/GenBank/DDBJ databases">
        <title>Genome Sequence of the Brown Rot Fungal Pathogen Monilinia fructigena.</title>
        <authorList>
            <person name="Landi L."/>
            <person name="De Miccolis Angelini R.M."/>
            <person name="Pollastro S."/>
            <person name="Abate D."/>
            <person name="Faretra F."/>
            <person name="Romanazzi G."/>
        </authorList>
    </citation>
    <scope>NUCLEOTIDE SEQUENCE [LARGE SCALE GENOMIC DNA]</scope>
    <source>
        <strain evidence="5 6">Mfrg269</strain>
    </source>
</reference>
<sequence>MSYPPIPLPNGQNFTLTLHSSSYPAIDSATKSDHSKHIVFITGASKGVGRATAVSFAKAGAEGIAIGARSDLSSLETEIQEAAKAAGKASPKVLLIDLDLLDRQSVKDAVQKVEKTFGRLDILINNAGHLAESRSIIDSDPDDWWQTFEVNIRGVYWMTRGFLPLMLKGGLKTIVNVASTGANSLRPGASGYQTSKFALLRFTEFTMTEYAEQGILAYCVHPGAVDTEMAKKLPAYLHKVLRDDPEVAGDSMCFLSQKRREWLAGSKPTFYSSCPSTKPKTAKVAMSAVRNLSRGPTRLIRSYSHSVKRNFSVIPRRSSPPSQTHKPLPAPEAGDAVLQSRQPPTCLGTIKRLPEFNLVDKVVCVSGAGRGLGLVQAEALLEAGAKVYALDRLDTPSPDFDRIAQRAQEELGTSLSYRRIDVRDVESLNSIIEKIAQKEGRMDGLIAAAGIQQETSALEYTAQDVDLMMSVNVTGVFMTAQAIAKQMIKFGNRGSIVLIASMSGTIANRGLICPAYNASKSAVLQLARNLASEWGELGIRVNTISPGYILTAMVEDLFRKFPERRTKWPKQNMLGRLSRPEEYRGAAVFLISDASSFMTGADLRMDGGHSSW</sequence>
<feature type="region of interest" description="Disordered" evidence="4">
    <location>
        <begin position="313"/>
        <end position="337"/>
    </location>
</feature>
<evidence type="ECO:0000256" key="3">
    <source>
        <dbReference type="ARBA" id="ARBA00023002"/>
    </source>
</evidence>
<comment type="caution">
    <text evidence="5">The sequence shown here is derived from an EMBL/GenBank/DDBJ whole genome shotgun (WGS) entry which is preliminary data.</text>
</comment>
<evidence type="ECO:0000256" key="2">
    <source>
        <dbReference type="ARBA" id="ARBA00022857"/>
    </source>
</evidence>
<keyword evidence="6" id="KW-1185">Reference proteome</keyword>
<evidence type="ECO:0000256" key="1">
    <source>
        <dbReference type="ARBA" id="ARBA00006484"/>
    </source>
</evidence>
<evidence type="ECO:0000313" key="6">
    <source>
        <dbReference type="Proteomes" id="UP000249056"/>
    </source>
</evidence>
<accession>A0A395ITB8</accession>
<comment type="similarity">
    <text evidence="1">Belongs to the short-chain dehydrogenases/reductases (SDR) family.</text>
</comment>
<dbReference type="Gene3D" id="3.40.50.720">
    <property type="entry name" value="NAD(P)-binding Rossmann-like Domain"/>
    <property type="match status" value="2"/>
</dbReference>
<dbReference type="AlphaFoldDB" id="A0A395ITB8"/>
<dbReference type="OrthoDB" id="1669814at2759"/>
<dbReference type="Proteomes" id="UP000249056">
    <property type="component" value="Unassembled WGS sequence"/>
</dbReference>
<dbReference type="PRINTS" id="PR00081">
    <property type="entry name" value="GDHRDH"/>
</dbReference>
<keyword evidence="3" id="KW-0560">Oxidoreductase</keyword>
<dbReference type="CDD" id="cd05233">
    <property type="entry name" value="SDR_c"/>
    <property type="match status" value="1"/>
</dbReference>
<dbReference type="InterPro" id="IPR020904">
    <property type="entry name" value="Sc_DH/Rdtase_CS"/>
</dbReference>
<dbReference type="Pfam" id="PF00106">
    <property type="entry name" value="adh_short"/>
    <property type="match status" value="1"/>
</dbReference>
<evidence type="ECO:0000256" key="4">
    <source>
        <dbReference type="SAM" id="MobiDB-lite"/>
    </source>
</evidence>
<dbReference type="PRINTS" id="PR00080">
    <property type="entry name" value="SDRFAMILY"/>
</dbReference>
<keyword evidence="2" id="KW-0521">NADP</keyword>
<gene>
    <name evidence="5" type="ORF">DID88_004382</name>
</gene>
<dbReference type="PANTHER" id="PTHR43008:SF4">
    <property type="entry name" value="CHAIN DEHYDROGENASE, PUTATIVE (AFU_ORTHOLOGUE AFUA_4G08710)-RELATED"/>
    <property type="match status" value="1"/>
</dbReference>
<dbReference type="GO" id="GO:0016616">
    <property type="term" value="F:oxidoreductase activity, acting on the CH-OH group of donors, NAD or NADP as acceptor"/>
    <property type="evidence" value="ECO:0007669"/>
    <property type="project" value="UniProtKB-ARBA"/>
</dbReference>
<dbReference type="Pfam" id="PF13561">
    <property type="entry name" value="adh_short_C2"/>
    <property type="match status" value="1"/>
</dbReference>